<dbReference type="Proteomes" id="UP001374803">
    <property type="component" value="Chromosome"/>
</dbReference>
<evidence type="ECO:0000313" key="2">
    <source>
        <dbReference type="Proteomes" id="UP001374803"/>
    </source>
</evidence>
<dbReference type="EMBL" id="CP089983">
    <property type="protein sequence ID" value="WXB02702.1"/>
    <property type="molecule type" value="Genomic_DNA"/>
</dbReference>
<reference evidence="1" key="1">
    <citation type="submission" date="2021-12" db="EMBL/GenBank/DDBJ databases">
        <title>Discovery of the Pendulisporaceae a myxobacterial family with distinct sporulation behavior and unique specialized metabolism.</title>
        <authorList>
            <person name="Garcia R."/>
            <person name="Popoff A."/>
            <person name="Bader C.D."/>
            <person name="Loehr J."/>
            <person name="Walesch S."/>
            <person name="Walt C."/>
            <person name="Boldt J."/>
            <person name="Bunk B."/>
            <person name="Haeckl F.J.F.P.J."/>
            <person name="Gunesch A.P."/>
            <person name="Birkelbach J."/>
            <person name="Nuebel U."/>
            <person name="Pietschmann T."/>
            <person name="Bach T."/>
            <person name="Mueller R."/>
        </authorList>
    </citation>
    <scope>NUCLEOTIDE SEQUENCE</scope>
    <source>
        <strain evidence="1">MSr11367</strain>
    </source>
</reference>
<gene>
    <name evidence="1" type="ORF">LVJ94_38050</name>
</gene>
<name>A0ABZ2KW29_9BACT</name>
<keyword evidence="2" id="KW-1185">Reference proteome</keyword>
<evidence type="ECO:0008006" key="3">
    <source>
        <dbReference type="Google" id="ProtNLM"/>
    </source>
</evidence>
<accession>A0ABZ2KW29</accession>
<sequence length="436" mass="46624">MFALPIYAAGNVTDVAATAAIVQGVNDNVIQTTDNSGDIDRHPATFTGLDGTFTFRITEPDTDVHGLRLRVRGQYYQSLDGTRAADPDGTFQAVYSSSITLSRFSTITLSASNTITALTSARVGDGTLFFTVDPSTTQTTFTLTQGSATFVQELNQRWRFRQSGGILVTSTVSAPPFILAGGQVLDRKGIDGVQPFSTTSVLHDFSARDTGDISFMYRYTYAPYSLDFRSSPPRAAGPQRIHQVIPDIGLTHMFSPYWLGLSRVGLSVSSAPNFSDSNKPVILPILSEEVHFTNERWAFIASAAFSYGSVTPRLGSGPSLTGQASLVGTPYPHGKFRNLMMTVQTVASHAQLQASGSASTNINAAGVSIEGRYPLTKGLGLSAGYDIRLSTIQTSGADLVPFFRQILFVGLSGFLTTDGTIPVLQLLNSPFRPAGG</sequence>
<organism evidence="1 2">
    <name type="scientific">Pendulispora rubella</name>
    <dbReference type="NCBI Taxonomy" id="2741070"/>
    <lineage>
        <taxon>Bacteria</taxon>
        <taxon>Pseudomonadati</taxon>
        <taxon>Myxococcota</taxon>
        <taxon>Myxococcia</taxon>
        <taxon>Myxococcales</taxon>
        <taxon>Sorangiineae</taxon>
        <taxon>Pendulisporaceae</taxon>
        <taxon>Pendulispora</taxon>
    </lineage>
</organism>
<dbReference type="RefSeq" id="WP_394832331.1">
    <property type="nucleotide sequence ID" value="NZ_CP089929.1"/>
</dbReference>
<proteinExistence type="predicted"/>
<protein>
    <recommendedName>
        <fullName evidence="3">Carboxypeptidase regulatory-like domain-containing protein</fullName>
    </recommendedName>
</protein>
<evidence type="ECO:0000313" key="1">
    <source>
        <dbReference type="EMBL" id="WXB02702.1"/>
    </source>
</evidence>